<proteinExistence type="predicted"/>
<dbReference type="Proteomes" id="UP000287188">
    <property type="component" value="Unassembled WGS sequence"/>
</dbReference>
<accession>A0A402AWL5</accession>
<name>A0A402AWL5_9CHLR</name>
<evidence type="ECO:0000313" key="1">
    <source>
        <dbReference type="EMBL" id="GCE23487.1"/>
    </source>
</evidence>
<comment type="caution">
    <text evidence="1">The sequence shown here is derived from an EMBL/GenBank/DDBJ whole genome shotgun (WGS) entry which is preliminary data.</text>
</comment>
<gene>
    <name evidence="1" type="ORF">KDK_72870</name>
</gene>
<dbReference type="RefSeq" id="WP_126556919.1">
    <property type="nucleotide sequence ID" value="NZ_BIFS01000002.1"/>
</dbReference>
<keyword evidence="2" id="KW-1185">Reference proteome</keyword>
<organism evidence="1 2">
    <name type="scientific">Dictyobacter kobayashii</name>
    <dbReference type="NCBI Taxonomy" id="2014872"/>
    <lineage>
        <taxon>Bacteria</taxon>
        <taxon>Bacillati</taxon>
        <taxon>Chloroflexota</taxon>
        <taxon>Ktedonobacteria</taxon>
        <taxon>Ktedonobacterales</taxon>
        <taxon>Dictyobacteraceae</taxon>
        <taxon>Dictyobacter</taxon>
    </lineage>
</organism>
<dbReference type="EMBL" id="BIFS01000002">
    <property type="protein sequence ID" value="GCE23487.1"/>
    <property type="molecule type" value="Genomic_DNA"/>
</dbReference>
<reference evidence="2" key="1">
    <citation type="submission" date="2018-12" db="EMBL/GenBank/DDBJ databases">
        <title>Tengunoibacter tsumagoiensis gen. nov., sp. nov., Dictyobacter kobayashii sp. nov., D. alpinus sp. nov., and D. joshuensis sp. nov. and description of Dictyobacteraceae fam. nov. within the order Ktedonobacterales isolated from Tengu-no-mugimeshi.</title>
        <authorList>
            <person name="Wang C.M."/>
            <person name="Zheng Y."/>
            <person name="Sakai Y."/>
            <person name="Toyoda A."/>
            <person name="Minakuchi Y."/>
            <person name="Abe K."/>
            <person name="Yokota A."/>
            <person name="Yabe S."/>
        </authorList>
    </citation>
    <scope>NUCLEOTIDE SEQUENCE [LARGE SCALE GENOMIC DNA]</scope>
    <source>
        <strain evidence="2">Uno11</strain>
    </source>
</reference>
<sequence>MKQILQTNEQQDSYSAVWYRALSLTERAILLPDNSQDVSTATAGSQSEMARKRFQRWQEQSPFSRADYFSQRLASATLTEEDLLNLLAETPEALQARLAKATSLPWLATLIDTFKRYRPEQSLLQAFKLKQRPNNTGHFWIPLNL</sequence>
<dbReference type="AlphaFoldDB" id="A0A402AWL5"/>
<protein>
    <submittedName>
        <fullName evidence="1">Uncharacterized protein</fullName>
    </submittedName>
</protein>
<evidence type="ECO:0000313" key="2">
    <source>
        <dbReference type="Proteomes" id="UP000287188"/>
    </source>
</evidence>